<keyword evidence="6" id="KW-1185">Reference proteome</keyword>
<dbReference type="PANTHER" id="PTHR48112">
    <property type="entry name" value="HIGH MOBILITY GROUP PROTEIN DSP1"/>
    <property type="match status" value="1"/>
</dbReference>
<dbReference type="EMBL" id="LGRX02015333">
    <property type="protein sequence ID" value="KAK3263514.1"/>
    <property type="molecule type" value="Genomic_DNA"/>
</dbReference>
<protein>
    <recommendedName>
        <fullName evidence="3">HMG box domain-containing protein</fullName>
    </recommendedName>
</protein>
<name>A0AAE0BWZ7_9CHLO</name>
<comment type="caution">
    <text evidence="4">The sequence shown here is derived from an EMBL/GenBank/DDBJ whole genome shotgun (WGS) entry which is preliminary data.</text>
</comment>
<evidence type="ECO:0000256" key="2">
    <source>
        <dbReference type="PROSITE-ProRule" id="PRU00267"/>
    </source>
</evidence>
<accession>A0AAE0BWZ7</accession>
<dbReference type="Gene3D" id="1.10.30.10">
    <property type="entry name" value="High mobility group box domain"/>
    <property type="match status" value="1"/>
</dbReference>
<sequence>MGLARIEDDEFMTSQYKNSRVVEVSNGIHHITRNSLRETLFSQNAAVIFCRSFAKETKKPRAKRAKTAYQFFCNEKRSEVISDDPSFTFGQISAELGKRWKALPAKDREPFVKMNEQAKAQLAKEVAAAK</sequence>
<evidence type="ECO:0000313" key="6">
    <source>
        <dbReference type="Proteomes" id="UP001190700"/>
    </source>
</evidence>
<gene>
    <name evidence="5" type="ORF">CYMTET_27681</name>
    <name evidence="4" type="ORF">CYMTET_46035</name>
</gene>
<organism evidence="4 6">
    <name type="scientific">Cymbomonas tetramitiformis</name>
    <dbReference type="NCBI Taxonomy" id="36881"/>
    <lineage>
        <taxon>Eukaryota</taxon>
        <taxon>Viridiplantae</taxon>
        <taxon>Chlorophyta</taxon>
        <taxon>Pyramimonadophyceae</taxon>
        <taxon>Pyramimonadales</taxon>
        <taxon>Pyramimonadaceae</taxon>
        <taxon>Cymbomonas</taxon>
    </lineage>
</organism>
<dbReference type="PROSITE" id="PS50118">
    <property type="entry name" value="HMG_BOX_2"/>
    <property type="match status" value="1"/>
</dbReference>
<evidence type="ECO:0000313" key="5">
    <source>
        <dbReference type="EMBL" id="KAK3263514.1"/>
    </source>
</evidence>
<proteinExistence type="predicted"/>
<reference evidence="4" key="2">
    <citation type="submission" date="2023-06" db="EMBL/GenBank/DDBJ databases">
        <title>Long-read-based genome assembly of the green algal bacterivore Cymbomonas tetramitiformis.</title>
        <authorList>
            <person name="Gyaltshen Y."/>
            <person name="Rozenberg A."/>
            <person name="Paasch A."/>
            <person name="Burns J.A."/>
            <person name="Warring S."/>
            <person name="Larson R."/>
            <person name="Maurer-Alcala X."/>
            <person name="Dacks J."/>
            <person name="Kim E."/>
        </authorList>
    </citation>
    <scope>NUCLEOTIDE SEQUENCE</scope>
    <source>
        <strain evidence="4">PLY_AMNH</strain>
    </source>
</reference>
<evidence type="ECO:0000313" key="4">
    <source>
        <dbReference type="EMBL" id="KAK3244346.1"/>
    </source>
</evidence>
<keyword evidence="2" id="KW-0539">Nucleus</keyword>
<dbReference type="AlphaFoldDB" id="A0AAE0BWZ7"/>
<feature type="domain" description="HMG box" evidence="3">
    <location>
        <begin position="62"/>
        <end position="130"/>
    </location>
</feature>
<evidence type="ECO:0000256" key="1">
    <source>
        <dbReference type="ARBA" id="ARBA00023125"/>
    </source>
</evidence>
<dbReference type="Pfam" id="PF00505">
    <property type="entry name" value="HMG_box"/>
    <property type="match status" value="1"/>
</dbReference>
<dbReference type="InterPro" id="IPR036910">
    <property type="entry name" value="HMG_box_dom_sf"/>
</dbReference>
<feature type="DNA-binding region" description="HMG box" evidence="2">
    <location>
        <begin position="62"/>
        <end position="130"/>
    </location>
</feature>
<reference evidence="4 6" key="1">
    <citation type="journal article" date="2015" name="Genome Biol. Evol.">
        <title>Comparative Genomics of a Bacterivorous Green Alga Reveals Evolutionary Causalities and Consequences of Phago-Mixotrophic Mode of Nutrition.</title>
        <authorList>
            <person name="Burns J.A."/>
            <person name="Paasch A."/>
            <person name="Narechania A."/>
            <person name="Kim E."/>
        </authorList>
    </citation>
    <scope>NUCLEOTIDE SEQUENCE [LARGE SCALE GENOMIC DNA]</scope>
    <source>
        <strain evidence="4">PLY_AMNH</strain>
    </source>
</reference>
<dbReference type="InterPro" id="IPR050342">
    <property type="entry name" value="HMGB"/>
</dbReference>
<dbReference type="InterPro" id="IPR009071">
    <property type="entry name" value="HMG_box_dom"/>
</dbReference>
<evidence type="ECO:0000259" key="3">
    <source>
        <dbReference type="PROSITE" id="PS50118"/>
    </source>
</evidence>
<dbReference type="GO" id="GO:0005634">
    <property type="term" value="C:nucleus"/>
    <property type="evidence" value="ECO:0007669"/>
    <property type="project" value="UniProtKB-UniRule"/>
</dbReference>
<dbReference type="SMART" id="SM00398">
    <property type="entry name" value="HMG"/>
    <property type="match status" value="1"/>
</dbReference>
<dbReference type="Proteomes" id="UP001190700">
    <property type="component" value="Unassembled WGS sequence"/>
</dbReference>
<keyword evidence="1 2" id="KW-0238">DNA-binding</keyword>
<dbReference type="EMBL" id="LGRX02031959">
    <property type="protein sequence ID" value="KAK3244346.1"/>
    <property type="molecule type" value="Genomic_DNA"/>
</dbReference>
<dbReference type="SUPFAM" id="SSF47095">
    <property type="entry name" value="HMG-box"/>
    <property type="match status" value="1"/>
</dbReference>
<dbReference type="GO" id="GO:0003677">
    <property type="term" value="F:DNA binding"/>
    <property type="evidence" value="ECO:0007669"/>
    <property type="project" value="UniProtKB-UniRule"/>
</dbReference>